<feature type="compositionally biased region" description="Low complexity" evidence="1">
    <location>
        <begin position="99"/>
        <end position="115"/>
    </location>
</feature>
<keyword evidence="4" id="KW-1185">Reference proteome</keyword>
<feature type="compositionally biased region" description="Basic residues" evidence="1">
    <location>
        <begin position="129"/>
        <end position="138"/>
    </location>
</feature>
<feature type="compositionally biased region" description="Basic and acidic residues" evidence="1">
    <location>
        <begin position="76"/>
        <end position="98"/>
    </location>
</feature>
<dbReference type="Pfam" id="PF10551">
    <property type="entry name" value="MULE"/>
    <property type="match status" value="1"/>
</dbReference>
<feature type="region of interest" description="Disordered" evidence="1">
    <location>
        <begin position="1"/>
        <end position="139"/>
    </location>
</feature>
<organism evidence="3 4">
    <name type="scientific">Canna indica</name>
    <name type="common">Indian-shot</name>
    <dbReference type="NCBI Taxonomy" id="4628"/>
    <lineage>
        <taxon>Eukaryota</taxon>
        <taxon>Viridiplantae</taxon>
        <taxon>Streptophyta</taxon>
        <taxon>Embryophyta</taxon>
        <taxon>Tracheophyta</taxon>
        <taxon>Spermatophyta</taxon>
        <taxon>Magnoliopsida</taxon>
        <taxon>Liliopsida</taxon>
        <taxon>Zingiberales</taxon>
        <taxon>Cannaceae</taxon>
        <taxon>Canna</taxon>
    </lineage>
</organism>
<evidence type="ECO:0000313" key="3">
    <source>
        <dbReference type="EMBL" id="WOL10979.1"/>
    </source>
</evidence>
<evidence type="ECO:0000256" key="1">
    <source>
        <dbReference type="SAM" id="MobiDB-lite"/>
    </source>
</evidence>
<dbReference type="InterPro" id="IPR018289">
    <property type="entry name" value="MULE_transposase_dom"/>
</dbReference>
<sequence>MNQNENLEPDHEGADQDEAHKHTDFDGDVGTSDEDDEEYIIVKRKKRIQNNDEQGTSGGGDEHREDEQGIIGGGDQHSKDEQGTSGGEDQHRKAKGENNDSSSSNESSSDTSTESMQTPNSSDDEDIKKLRKPKGKGFRGKESEEFCLNMRFESAGQFRQAVQDYALKNEKAIKFTRSVKLKKVYKHGLFPIMVEGYNRFKRIFVGFDALKEGFLGGCRPVISLDGCFLKSKAGGQLLSAVGRDGNNQMFLVCWAVVEGENEESWRWFLIRLTEHLGIVDGFGWTIISDQQKGLQNTVRALMPNA</sequence>
<accession>A0AAQ3QH71</accession>
<reference evidence="3 4" key="1">
    <citation type="submission" date="2023-10" db="EMBL/GenBank/DDBJ databases">
        <title>Chromosome-scale genome assembly provides insights into flower coloration mechanisms of Canna indica.</title>
        <authorList>
            <person name="Li C."/>
        </authorList>
    </citation>
    <scope>NUCLEOTIDE SEQUENCE [LARGE SCALE GENOMIC DNA]</scope>
    <source>
        <tissue evidence="3">Flower</tissue>
    </source>
</reference>
<feature type="domain" description="MULE transposase" evidence="2">
    <location>
        <begin position="221"/>
        <end position="304"/>
    </location>
</feature>
<evidence type="ECO:0000313" key="4">
    <source>
        <dbReference type="Proteomes" id="UP001327560"/>
    </source>
</evidence>
<dbReference type="AlphaFoldDB" id="A0AAQ3QH71"/>
<dbReference type="PANTHER" id="PTHR31973:SF187">
    <property type="entry name" value="MUTATOR TRANSPOSASE MUDRA PROTEIN"/>
    <property type="match status" value="1"/>
</dbReference>
<gene>
    <name evidence="3" type="ORF">Cni_G19740</name>
</gene>
<protein>
    <recommendedName>
        <fullName evidence="2">MULE transposase domain-containing protein</fullName>
    </recommendedName>
</protein>
<dbReference type="Proteomes" id="UP001327560">
    <property type="component" value="Chromosome 6"/>
</dbReference>
<name>A0AAQ3QH71_9LILI</name>
<dbReference type="EMBL" id="CP136895">
    <property type="protein sequence ID" value="WOL10979.1"/>
    <property type="molecule type" value="Genomic_DNA"/>
</dbReference>
<feature type="compositionally biased region" description="Basic and acidic residues" evidence="1">
    <location>
        <begin position="8"/>
        <end position="25"/>
    </location>
</feature>
<proteinExistence type="predicted"/>
<evidence type="ECO:0000259" key="2">
    <source>
        <dbReference type="Pfam" id="PF10551"/>
    </source>
</evidence>
<dbReference type="PANTHER" id="PTHR31973">
    <property type="entry name" value="POLYPROTEIN, PUTATIVE-RELATED"/>
    <property type="match status" value="1"/>
</dbReference>